<reference evidence="1 2" key="1">
    <citation type="submission" date="2018-06" db="EMBL/GenBank/DDBJ databases">
        <title>Genomic Encyclopedia of Type Strains, Phase III (KMG-III): the genomes of soil and plant-associated and newly described type strains.</title>
        <authorList>
            <person name="Whitman W."/>
        </authorList>
    </citation>
    <scope>NUCLEOTIDE SEQUENCE [LARGE SCALE GENOMIC DNA]</scope>
    <source>
        <strain evidence="1 2">CECT 7377</strain>
    </source>
</reference>
<protein>
    <submittedName>
        <fullName evidence="1">Uncharacterized protein</fullName>
    </submittedName>
</protein>
<comment type="caution">
    <text evidence="1">The sequence shown here is derived from an EMBL/GenBank/DDBJ whole genome shotgun (WGS) entry which is preliminary data.</text>
</comment>
<dbReference type="Proteomes" id="UP000252792">
    <property type="component" value="Unassembled WGS sequence"/>
</dbReference>
<evidence type="ECO:0000313" key="1">
    <source>
        <dbReference type="EMBL" id="RBP83267.1"/>
    </source>
</evidence>
<name>A0A366J8Q8_9GAMM</name>
<accession>A0A366J8Q8</accession>
<organism evidence="1 2">
    <name type="scientific">Marinomonas rhizomae</name>
    <dbReference type="NCBI Taxonomy" id="491948"/>
    <lineage>
        <taxon>Bacteria</taxon>
        <taxon>Pseudomonadati</taxon>
        <taxon>Pseudomonadota</taxon>
        <taxon>Gammaproteobacteria</taxon>
        <taxon>Oceanospirillales</taxon>
        <taxon>Oceanospirillaceae</taxon>
        <taxon>Marinomonas</taxon>
    </lineage>
</organism>
<dbReference type="EMBL" id="QNSE01000007">
    <property type="protein sequence ID" value="RBP83267.1"/>
    <property type="molecule type" value="Genomic_DNA"/>
</dbReference>
<evidence type="ECO:0000313" key="2">
    <source>
        <dbReference type="Proteomes" id="UP000252792"/>
    </source>
</evidence>
<dbReference type="AlphaFoldDB" id="A0A366J8Q8"/>
<gene>
    <name evidence="1" type="ORF">DFP80_107246</name>
</gene>
<keyword evidence="2" id="KW-1185">Reference proteome</keyword>
<proteinExistence type="predicted"/>
<sequence length="201" mass="21545">MARLIRPTGGWGAPDYIFVPRPIRPTGGWGFAGLHLRGSAHPAYGWLGIRRITFSCLGSSGLRVVGDSPDYIFVPRLIRPTSGWGGRRITPRASAHPAYGWLGGAGLHLRASAHQAYGWLGIRRITSSYLGSSGLRVVGGRRITSSCLGPSGLRVVGDSPDNASCLDLSGLRVVGDSPDYIFVPRPIWPTGSVFLMDSYIT</sequence>